<dbReference type="Gene3D" id="3.40.50.970">
    <property type="match status" value="1"/>
</dbReference>
<dbReference type="OrthoDB" id="9798007at2"/>
<dbReference type="GO" id="GO:0016831">
    <property type="term" value="F:carboxy-lyase activity"/>
    <property type="evidence" value="ECO:0007669"/>
    <property type="project" value="UniProtKB-KW"/>
</dbReference>
<reference evidence="6" key="1">
    <citation type="submission" date="2017-03" db="EMBL/GenBank/DDBJ databases">
        <authorList>
            <person name="Safronova V.I."/>
            <person name="Sazanova A.L."/>
            <person name="Chirak E.R."/>
        </authorList>
    </citation>
    <scope>NUCLEOTIDE SEQUENCE [LARGE SCALE GENOMIC DNA]</scope>
    <source>
        <strain evidence="6">Ach-343</strain>
    </source>
</reference>
<organism evidence="5 6">
    <name type="scientific">Mesorhizobium kowhaii</name>
    <dbReference type="NCBI Taxonomy" id="1300272"/>
    <lineage>
        <taxon>Bacteria</taxon>
        <taxon>Pseudomonadati</taxon>
        <taxon>Pseudomonadota</taxon>
        <taxon>Alphaproteobacteria</taxon>
        <taxon>Hyphomicrobiales</taxon>
        <taxon>Phyllobacteriaceae</taxon>
        <taxon>Mesorhizobium</taxon>
    </lineage>
</organism>
<dbReference type="PANTHER" id="PTHR42818">
    <property type="entry name" value="SULFOPYRUVATE DECARBOXYLASE SUBUNIT ALPHA"/>
    <property type="match status" value="1"/>
</dbReference>
<dbReference type="EMBL" id="MZXV01000051">
    <property type="protein sequence ID" value="PZV36239.1"/>
    <property type="molecule type" value="Genomic_DNA"/>
</dbReference>
<keyword evidence="5" id="KW-0670">Pyruvate</keyword>
<keyword evidence="1" id="KW-0210">Decarboxylase</keyword>
<comment type="caution">
    <text evidence="5">The sequence shown here is derived from an EMBL/GenBank/DDBJ whole genome shotgun (WGS) entry which is preliminary data.</text>
</comment>
<dbReference type="CDD" id="cd07035">
    <property type="entry name" value="TPP_PYR_POX_like"/>
    <property type="match status" value="1"/>
</dbReference>
<evidence type="ECO:0000259" key="4">
    <source>
        <dbReference type="Pfam" id="PF02776"/>
    </source>
</evidence>
<feature type="domain" description="Thiamine pyrophosphate enzyme N-terminal TPP-binding" evidence="4">
    <location>
        <begin position="28"/>
        <end position="121"/>
    </location>
</feature>
<proteinExistence type="predicted"/>
<dbReference type="SUPFAM" id="SSF52518">
    <property type="entry name" value="Thiamin diphosphate-binding fold (THDP-binding)"/>
    <property type="match status" value="1"/>
</dbReference>
<sequence>MTASLQAKHPETAAVAPTPAASEKQWPDQVYDVLKAAGISQMSYVPDAGHTTLIRLFGEDPEVVTNVLTTEEEGIAIAAGSWLGGKRSVVLMQSSGVGNCINMLSLPVHARFPLLVLVTMRGEWAEFNPWQVPMGQATEASLKAIGLKVLRAETGPDLVETVAQAAVMAFDADQQIAVLIGQRLLGKKKW</sequence>
<gene>
    <name evidence="5" type="ORF">B5V02_23890</name>
</gene>
<evidence type="ECO:0000313" key="5">
    <source>
        <dbReference type="EMBL" id="PZV36239.1"/>
    </source>
</evidence>
<dbReference type="AlphaFoldDB" id="A0A2W7CR61"/>
<evidence type="ECO:0000256" key="1">
    <source>
        <dbReference type="ARBA" id="ARBA00022793"/>
    </source>
</evidence>
<keyword evidence="6" id="KW-1185">Reference proteome</keyword>
<feature type="region of interest" description="Disordered" evidence="3">
    <location>
        <begin position="1"/>
        <end position="21"/>
    </location>
</feature>
<feature type="compositionally biased region" description="Low complexity" evidence="3">
    <location>
        <begin position="12"/>
        <end position="21"/>
    </location>
</feature>
<evidence type="ECO:0000256" key="3">
    <source>
        <dbReference type="SAM" id="MobiDB-lite"/>
    </source>
</evidence>
<dbReference type="Proteomes" id="UP000248616">
    <property type="component" value="Unassembled WGS sequence"/>
</dbReference>
<name>A0A2W7CR61_9HYPH</name>
<evidence type="ECO:0000313" key="6">
    <source>
        <dbReference type="Proteomes" id="UP000248616"/>
    </source>
</evidence>
<protein>
    <submittedName>
        <fullName evidence="5">Phosphonopyruvate decarboxylase</fullName>
    </submittedName>
</protein>
<dbReference type="InterPro" id="IPR051818">
    <property type="entry name" value="TPP_dependent_decarboxylase"/>
</dbReference>
<dbReference type="Pfam" id="PF02776">
    <property type="entry name" value="TPP_enzyme_N"/>
    <property type="match status" value="1"/>
</dbReference>
<dbReference type="RefSeq" id="WP_111546563.1">
    <property type="nucleotide sequence ID" value="NZ_MZXV01000051.1"/>
</dbReference>
<dbReference type="PANTHER" id="PTHR42818:SF1">
    <property type="entry name" value="SULFOPYRUVATE DECARBOXYLASE"/>
    <property type="match status" value="1"/>
</dbReference>
<dbReference type="GO" id="GO:0030976">
    <property type="term" value="F:thiamine pyrophosphate binding"/>
    <property type="evidence" value="ECO:0007669"/>
    <property type="project" value="InterPro"/>
</dbReference>
<dbReference type="InterPro" id="IPR029061">
    <property type="entry name" value="THDP-binding"/>
</dbReference>
<keyword evidence="2" id="KW-0456">Lyase</keyword>
<accession>A0A2W7CR61</accession>
<evidence type="ECO:0000256" key="2">
    <source>
        <dbReference type="ARBA" id="ARBA00023239"/>
    </source>
</evidence>
<dbReference type="InterPro" id="IPR012001">
    <property type="entry name" value="Thiamin_PyroP_enz_TPP-bd_dom"/>
</dbReference>